<evidence type="ECO:0000256" key="17">
    <source>
        <dbReference type="HAMAP-Rule" id="MF_02089"/>
    </source>
</evidence>
<evidence type="ECO:0000256" key="15">
    <source>
        <dbReference type="ARBA" id="ARBA00031446"/>
    </source>
</evidence>
<keyword evidence="18" id="KW-0378">Hydrolase</keyword>
<comment type="similarity">
    <text evidence="3 17">Belongs to the QueH family.</text>
</comment>
<dbReference type="EMBL" id="NDYQ01000005">
    <property type="protein sequence ID" value="OUT17787.1"/>
    <property type="molecule type" value="Genomic_DNA"/>
</dbReference>
<dbReference type="Proteomes" id="UP000195893">
    <property type="component" value="Unassembled WGS sequence"/>
</dbReference>
<keyword evidence="8 17" id="KW-0479">Metal-binding</keyword>
<keyword evidence="6 17" id="KW-0004">4Fe-4S</keyword>
<evidence type="ECO:0000256" key="10">
    <source>
        <dbReference type="ARBA" id="ARBA00023002"/>
    </source>
</evidence>
<proteinExistence type="inferred from homology"/>
<evidence type="ECO:0000256" key="11">
    <source>
        <dbReference type="ARBA" id="ARBA00023004"/>
    </source>
</evidence>
<dbReference type="HAMAP" id="MF_02089">
    <property type="entry name" value="QueH"/>
    <property type="match status" value="1"/>
</dbReference>
<dbReference type="GO" id="GO:0051539">
    <property type="term" value="F:4 iron, 4 sulfur cluster binding"/>
    <property type="evidence" value="ECO:0007669"/>
    <property type="project" value="UniProtKB-UniRule"/>
</dbReference>
<dbReference type="SUPFAM" id="SSF52402">
    <property type="entry name" value="Adenine nucleotide alpha hydrolases-like"/>
    <property type="match status" value="1"/>
</dbReference>
<dbReference type="GO" id="GO:0016787">
    <property type="term" value="F:hydrolase activity"/>
    <property type="evidence" value="ECO:0007669"/>
    <property type="project" value="UniProtKB-KW"/>
</dbReference>
<keyword evidence="12 17" id="KW-0411">Iron-sulfur</keyword>
<dbReference type="PANTHER" id="PTHR36701">
    <property type="entry name" value="EPOXYQUEUOSINE REDUCTASE QUEH"/>
    <property type="match status" value="1"/>
</dbReference>
<protein>
    <recommendedName>
        <fullName evidence="5 17">Epoxyqueuosine reductase QueH</fullName>
        <ecNumber evidence="4 17">1.17.99.6</ecNumber>
    </recommendedName>
    <alternativeName>
        <fullName evidence="15 17">Queuosine biosynthesis protein QueH</fullName>
    </alternativeName>
</protein>
<feature type="disulfide bond" description="Redox-active" evidence="17">
    <location>
        <begin position="169"/>
        <end position="171"/>
    </location>
</feature>
<evidence type="ECO:0000313" key="18">
    <source>
        <dbReference type="EMBL" id="OUT17787.1"/>
    </source>
</evidence>
<evidence type="ECO:0000256" key="7">
    <source>
        <dbReference type="ARBA" id="ARBA00022694"/>
    </source>
</evidence>
<evidence type="ECO:0000256" key="3">
    <source>
        <dbReference type="ARBA" id="ARBA00008207"/>
    </source>
</evidence>
<feature type="binding site" evidence="17">
    <location>
        <position position="7"/>
    </location>
    <ligand>
        <name>[4Fe-4S] cluster</name>
        <dbReference type="ChEBI" id="CHEBI:49883"/>
    </ligand>
</feature>
<dbReference type="GO" id="GO:0046872">
    <property type="term" value="F:metal ion binding"/>
    <property type="evidence" value="ECO:0007669"/>
    <property type="project" value="UniProtKB-KW"/>
</dbReference>
<dbReference type="InterPro" id="IPR003828">
    <property type="entry name" value="QueH"/>
</dbReference>
<evidence type="ECO:0000256" key="16">
    <source>
        <dbReference type="ARBA" id="ARBA00047415"/>
    </source>
</evidence>
<keyword evidence="11 17" id="KW-0408">Iron</keyword>
<accession>A0A1Y5NAJ2</accession>
<organism evidence="18 19">
    <name type="scientific">Campylobacter concisus</name>
    <dbReference type="NCBI Taxonomy" id="199"/>
    <lineage>
        <taxon>Bacteria</taxon>
        <taxon>Pseudomonadati</taxon>
        <taxon>Campylobacterota</taxon>
        <taxon>Epsilonproteobacteria</taxon>
        <taxon>Campylobacterales</taxon>
        <taxon>Campylobacteraceae</taxon>
        <taxon>Campylobacter</taxon>
    </lineage>
</organism>
<dbReference type="Pfam" id="PF02677">
    <property type="entry name" value="QueH"/>
    <property type="match status" value="1"/>
</dbReference>
<gene>
    <name evidence="17" type="primary">queH</name>
    <name evidence="18" type="ORF">B9N60_04070</name>
</gene>
<keyword evidence="13 17" id="KW-1015">Disulfide bond</keyword>
<dbReference type="UniPathway" id="UPA00392"/>
<feature type="binding site" evidence="17">
    <location>
        <position position="6"/>
    </location>
    <ligand>
        <name>[4Fe-4S] cluster</name>
        <dbReference type="ChEBI" id="CHEBI:49883"/>
    </ligand>
</feature>
<reference evidence="18 19" key="1">
    <citation type="submission" date="2017-04" db="EMBL/GenBank/DDBJ databases">
        <title>Complete genome of Campylobacter concisus ATCC 33237T and draft genomes for an additional eight well characterized C. concisus strains.</title>
        <authorList>
            <person name="Cornelius A.J."/>
            <person name="Miller W.G."/>
            <person name="Lastovica A.J."/>
            <person name="On S.L."/>
            <person name="French N.P."/>
            <person name="Vandenberg O."/>
            <person name="Biggs P.J."/>
        </authorList>
    </citation>
    <scope>NUCLEOTIDE SEQUENCE [LARGE SCALE GENOMIC DNA]</scope>
    <source>
        <strain evidence="18 19">Lasto127.99</strain>
    </source>
</reference>
<dbReference type="AlphaFoldDB" id="A0A1Y5NAJ2"/>
<comment type="caution">
    <text evidence="18">The sequence shown here is derived from an EMBL/GenBank/DDBJ whole genome shotgun (WGS) entry which is preliminary data.</text>
</comment>
<feature type="binding site" evidence="17">
    <location>
        <position position="87"/>
    </location>
    <ligand>
        <name>[4Fe-4S] cluster</name>
        <dbReference type="ChEBI" id="CHEBI:49883"/>
    </ligand>
</feature>
<name>A0A1Y5NAJ2_9BACT</name>
<evidence type="ECO:0000256" key="12">
    <source>
        <dbReference type="ARBA" id="ARBA00023014"/>
    </source>
</evidence>
<evidence type="ECO:0000256" key="1">
    <source>
        <dbReference type="ARBA" id="ARBA00002268"/>
    </source>
</evidence>
<evidence type="ECO:0000256" key="2">
    <source>
        <dbReference type="ARBA" id="ARBA00004691"/>
    </source>
</evidence>
<sequence length="358" mass="41793">MLVHICCSVDSHYFLQRLRKDHPNERIVGYFYDPNIHPYSEFLLRFEDVKRSCEKLGIELICGEYDYEEWLGGTKGLEDEPEKGKRCEYCFDFRMKDSAKKALELGLSKITTTLLMSPKKDFSQLKKALDEAVAGSNLEAVAVDYRKNGGTSEQFILAKKDKLYHQNYCGCVFALKKQRDSQNLPQSELMSELHARALYGSIEARLELYKKVRECEARGEKFHLFRRRFLNYRLFRANVKFEAVVVPSYFVLYSGFKRENLKLNVERDCEIDDELKEGVVLMSIERFNKFTNSKFKSVNELCKRPLELGAEMKFRRDISGEFSQNPIIILDDVKKGSYEIYAKAVFYNDSEEILVLES</sequence>
<dbReference type="GO" id="GO:0008616">
    <property type="term" value="P:tRNA queuosine(34) biosynthetic process"/>
    <property type="evidence" value="ECO:0007669"/>
    <property type="project" value="UniProtKB-UniRule"/>
</dbReference>
<evidence type="ECO:0000256" key="13">
    <source>
        <dbReference type="ARBA" id="ARBA00023157"/>
    </source>
</evidence>
<keyword evidence="9 17" id="KW-0671">Queuosine biosynthesis</keyword>
<evidence type="ECO:0000256" key="6">
    <source>
        <dbReference type="ARBA" id="ARBA00022485"/>
    </source>
</evidence>
<evidence type="ECO:0000256" key="8">
    <source>
        <dbReference type="ARBA" id="ARBA00022723"/>
    </source>
</evidence>
<evidence type="ECO:0000256" key="14">
    <source>
        <dbReference type="ARBA" id="ARBA00023284"/>
    </source>
</evidence>
<keyword evidence="10 17" id="KW-0560">Oxidoreductase</keyword>
<dbReference type="RefSeq" id="WP_087581381.1">
    <property type="nucleotide sequence ID" value="NZ_NDYQ01000005.1"/>
</dbReference>
<evidence type="ECO:0000256" key="9">
    <source>
        <dbReference type="ARBA" id="ARBA00022785"/>
    </source>
</evidence>
<evidence type="ECO:0000313" key="19">
    <source>
        <dbReference type="Proteomes" id="UP000195893"/>
    </source>
</evidence>
<comment type="pathway">
    <text evidence="2 17">tRNA modification; tRNA-queuosine biosynthesis.</text>
</comment>
<dbReference type="PANTHER" id="PTHR36701:SF1">
    <property type="entry name" value="EPOXYQUEUOSINE REDUCTASE QUEH"/>
    <property type="match status" value="1"/>
</dbReference>
<comment type="function">
    <text evidence="1 17">Catalyzes the conversion of epoxyqueuosine (oQ) to queuosine (Q), which is a hypermodified base found in the wobble positions of tRNA(Asp), tRNA(Asn), tRNA(His) and tRNA(Tyr).</text>
</comment>
<comment type="catalytic activity">
    <reaction evidence="16 17">
        <text>epoxyqueuosine(34) in tRNA + AH2 = queuosine(34) in tRNA + A + H2O</text>
        <dbReference type="Rhea" id="RHEA:32159"/>
        <dbReference type="Rhea" id="RHEA-COMP:18571"/>
        <dbReference type="Rhea" id="RHEA-COMP:18582"/>
        <dbReference type="ChEBI" id="CHEBI:13193"/>
        <dbReference type="ChEBI" id="CHEBI:15377"/>
        <dbReference type="ChEBI" id="CHEBI:17499"/>
        <dbReference type="ChEBI" id="CHEBI:194431"/>
        <dbReference type="ChEBI" id="CHEBI:194443"/>
        <dbReference type="EC" id="1.17.99.6"/>
    </reaction>
</comment>
<dbReference type="GO" id="GO:0052693">
    <property type="term" value="F:epoxyqueuosine reductase activity"/>
    <property type="evidence" value="ECO:0007669"/>
    <property type="project" value="UniProtKB-UniRule"/>
</dbReference>
<keyword evidence="7 17" id="KW-0819">tRNA processing</keyword>
<feature type="binding site" evidence="17">
    <location>
        <position position="90"/>
    </location>
    <ligand>
        <name>[4Fe-4S] cluster</name>
        <dbReference type="ChEBI" id="CHEBI:49883"/>
    </ligand>
</feature>
<keyword evidence="14 17" id="KW-0676">Redox-active center</keyword>
<evidence type="ECO:0000256" key="5">
    <source>
        <dbReference type="ARBA" id="ARBA00016895"/>
    </source>
</evidence>
<evidence type="ECO:0000256" key="4">
    <source>
        <dbReference type="ARBA" id="ARBA00012622"/>
    </source>
</evidence>
<dbReference type="EC" id="1.17.99.6" evidence="4 17"/>